<evidence type="ECO:0000256" key="5">
    <source>
        <dbReference type="ARBA" id="ARBA00022840"/>
    </source>
</evidence>
<comment type="caution">
    <text evidence="10">The sequence shown here is derived from an EMBL/GenBank/DDBJ whole genome shotgun (WGS) entry which is preliminary data.</text>
</comment>
<dbReference type="Pfam" id="PF00005">
    <property type="entry name" value="ABC_tran"/>
    <property type="match status" value="2"/>
</dbReference>
<dbReference type="PANTHER" id="PTHR43790:SF3">
    <property type="entry name" value="D-ALLOSE IMPORT ATP-BINDING PROTEIN ALSA-RELATED"/>
    <property type="match status" value="1"/>
</dbReference>
<keyword evidence="5 10" id="KW-0067">ATP-binding</keyword>
<dbReference type="SUPFAM" id="SSF52540">
    <property type="entry name" value="P-loop containing nucleoside triphosphate hydrolases"/>
    <property type="match status" value="2"/>
</dbReference>
<feature type="region of interest" description="Disordered" evidence="8">
    <location>
        <begin position="235"/>
        <end position="258"/>
    </location>
</feature>
<proteinExistence type="predicted"/>
<keyword evidence="11" id="KW-1185">Reference proteome</keyword>
<dbReference type="PANTHER" id="PTHR43790">
    <property type="entry name" value="CARBOHYDRATE TRANSPORT ATP-BINDING PROTEIN MG119-RELATED"/>
    <property type="match status" value="1"/>
</dbReference>
<dbReference type="RefSeq" id="WP_048446849.1">
    <property type="nucleotide sequence ID" value="NZ_LABY01000182.1"/>
</dbReference>
<feature type="domain" description="ABC transporter" evidence="9">
    <location>
        <begin position="233"/>
        <end position="488"/>
    </location>
</feature>
<evidence type="ECO:0000256" key="1">
    <source>
        <dbReference type="ARBA" id="ARBA00022448"/>
    </source>
</evidence>
<keyword evidence="3" id="KW-0762">Sugar transport</keyword>
<dbReference type="EMBL" id="LABY01000182">
    <property type="protein sequence ID" value="KMO32076.1"/>
    <property type="molecule type" value="Genomic_DNA"/>
</dbReference>
<dbReference type="PATRIC" id="fig|298794.3.peg.2460"/>
<evidence type="ECO:0000256" key="8">
    <source>
        <dbReference type="SAM" id="MobiDB-lite"/>
    </source>
</evidence>
<dbReference type="PROSITE" id="PS50893">
    <property type="entry name" value="ABC_TRANSPORTER_2"/>
    <property type="match status" value="2"/>
</dbReference>
<evidence type="ECO:0000259" key="9">
    <source>
        <dbReference type="PROSITE" id="PS50893"/>
    </source>
</evidence>
<reference evidence="10 11" key="1">
    <citation type="submission" date="2015-03" db="EMBL/GenBank/DDBJ databases">
        <title>Genome sequencing of Methylobacterium variabile DSM 16961.</title>
        <authorList>
            <person name="Chaudhry V."/>
            <person name="Patil P.B."/>
        </authorList>
    </citation>
    <scope>NUCLEOTIDE SEQUENCE [LARGE SCALE GENOMIC DNA]</scope>
    <source>
        <strain evidence="10 11">DSM 16961</strain>
    </source>
</reference>
<dbReference type="AlphaFoldDB" id="A0A0J6UZZ5"/>
<name>A0A0J6UZZ5_9HYPH</name>
<evidence type="ECO:0000256" key="2">
    <source>
        <dbReference type="ARBA" id="ARBA00022475"/>
    </source>
</evidence>
<dbReference type="SMART" id="SM00382">
    <property type="entry name" value="AAA"/>
    <property type="match status" value="1"/>
</dbReference>
<gene>
    <name evidence="10" type="ORF">VQ02_24530</name>
</gene>
<dbReference type="CDD" id="cd03215">
    <property type="entry name" value="ABC_Carb_Monos_II"/>
    <property type="match status" value="1"/>
</dbReference>
<keyword evidence="1" id="KW-0813">Transport</keyword>
<evidence type="ECO:0000256" key="3">
    <source>
        <dbReference type="ARBA" id="ARBA00022597"/>
    </source>
</evidence>
<dbReference type="Proteomes" id="UP000035955">
    <property type="component" value="Unassembled WGS sequence"/>
</dbReference>
<organism evidence="10 11">
    <name type="scientific">Methylobacterium variabile</name>
    <dbReference type="NCBI Taxonomy" id="298794"/>
    <lineage>
        <taxon>Bacteria</taxon>
        <taxon>Pseudomonadati</taxon>
        <taxon>Pseudomonadota</taxon>
        <taxon>Alphaproteobacteria</taxon>
        <taxon>Hyphomicrobiales</taxon>
        <taxon>Methylobacteriaceae</taxon>
        <taxon>Methylobacterium</taxon>
    </lineage>
</organism>
<protein>
    <submittedName>
        <fullName evidence="10">ABC transporter ATP-binding protein</fullName>
    </submittedName>
</protein>
<evidence type="ECO:0000256" key="4">
    <source>
        <dbReference type="ARBA" id="ARBA00022741"/>
    </source>
</evidence>
<keyword evidence="7" id="KW-0472">Membrane</keyword>
<keyword evidence="2" id="KW-1003">Cell membrane</keyword>
<evidence type="ECO:0000313" key="10">
    <source>
        <dbReference type="EMBL" id="KMO32076.1"/>
    </source>
</evidence>
<dbReference type="GO" id="GO:0005524">
    <property type="term" value="F:ATP binding"/>
    <property type="evidence" value="ECO:0007669"/>
    <property type="project" value="UniProtKB-KW"/>
</dbReference>
<dbReference type="InterPro" id="IPR003593">
    <property type="entry name" value="AAA+_ATPase"/>
</dbReference>
<evidence type="ECO:0000313" key="11">
    <source>
        <dbReference type="Proteomes" id="UP000035955"/>
    </source>
</evidence>
<dbReference type="InterPro" id="IPR050107">
    <property type="entry name" value="ABC_carbohydrate_import_ATPase"/>
</dbReference>
<dbReference type="OrthoDB" id="8430269at2"/>
<dbReference type="InterPro" id="IPR027417">
    <property type="entry name" value="P-loop_NTPase"/>
</dbReference>
<keyword evidence="4" id="KW-0547">Nucleotide-binding</keyword>
<dbReference type="CDD" id="cd03216">
    <property type="entry name" value="ABC_Carb_Monos_I"/>
    <property type="match status" value="1"/>
</dbReference>
<evidence type="ECO:0000256" key="6">
    <source>
        <dbReference type="ARBA" id="ARBA00022967"/>
    </source>
</evidence>
<evidence type="ECO:0000256" key="7">
    <source>
        <dbReference type="ARBA" id="ARBA00023136"/>
    </source>
</evidence>
<dbReference type="InterPro" id="IPR003439">
    <property type="entry name" value="ABC_transporter-like_ATP-bd"/>
</dbReference>
<feature type="domain" description="ABC transporter" evidence="9">
    <location>
        <begin position="8"/>
        <end position="236"/>
    </location>
</feature>
<keyword evidence="6" id="KW-1278">Translocase</keyword>
<accession>A0A0J6UZZ5</accession>
<dbReference type="Gene3D" id="3.40.50.300">
    <property type="entry name" value="P-loop containing nucleotide triphosphate hydrolases"/>
    <property type="match status" value="2"/>
</dbReference>
<dbReference type="GO" id="GO:0016887">
    <property type="term" value="F:ATP hydrolysis activity"/>
    <property type="evidence" value="ECO:0007669"/>
    <property type="project" value="InterPro"/>
</dbReference>
<sequence length="489" mass="51674">MTTSAFLLEATGIRKSFGATSVLRGVDLRIAPGEIHALLGGNGAGKSTLIRIASGSLRRDAGSLSILDDGPHPIAVVFQELALLPHLSVAENIYLPRLRQGFVPVRAADRRKEARAALAQIDERLAREALDRPVAEIDLHERQLIEIARALGSGARLLFLDEPTANLTFAESERLFAILRRLAGQGISTLLVSHRMKEIRAVADVCTILRDGRTVVDRQPLATLDDASIVEAMGQKAASRAAPGPSTPCSAGSRPGAGTTVGIEGQGLSLTLEPGTILGLAGAPAGPGQLIDALVGAAPDSDWNVTMNGAAADLRSPARAVRQGIGYVSGDRAEKGLLTTLPILDNVVAATRVATRRWLARRPEATVAGDALARLAIKANSVDDSPLTLSGGTQQKLLLARWLEIPPRVLVLEEPTRGVDIGTKREIYALIREMAVLGTVVVWWSTEFPELIEICDRVIAFDLRGEVSGVIAGAQVNEVALARATGMAA</sequence>